<dbReference type="EMBL" id="VXIV02001680">
    <property type="protein sequence ID" value="KAF6030689.1"/>
    <property type="molecule type" value="Genomic_DNA"/>
</dbReference>
<dbReference type="AlphaFoldDB" id="A0A7J7JW92"/>
<proteinExistence type="predicted"/>
<comment type="caution">
    <text evidence="1">The sequence shown here is derived from an EMBL/GenBank/DDBJ whole genome shotgun (WGS) entry which is preliminary data.</text>
</comment>
<evidence type="ECO:0000313" key="1">
    <source>
        <dbReference type="EMBL" id="KAF6030689.1"/>
    </source>
</evidence>
<evidence type="ECO:0000313" key="2">
    <source>
        <dbReference type="Proteomes" id="UP000593567"/>
    </source>
</evidence>
<protein>
    <submittedName>
        <fullName evidence="1">Uncharacterized protein</fullName>
    </submittedName>
</protein>
<gene>
    <name evidence="1" type="ORF">EB796_010988</name>
</gene>
<sequence length="172" mass="19453">MLAIHLGNLHNCEEKDDMELRYKYHTHIRLDRTMSSLVLHIKRLVEQILPASTTVSIQTLDSAQTRVAIELLVAMGSSPDINVEICQRCNSNPSHQALIVHGSAFEVLLRAEHVARQHWKCVILATYQKLTSSQVSDLSGYFMQSNTELFLIQPTESAEDQVTSFQQATIYT</sequence>
<accession>A0A7J7JW92</accession>
<organism evidence="1 2">
    <name type="scientific">Bugula neritina</name>
    <name type="common">Brown bryozoan</name>
    <name type="synonym">Sertularia neritina</name>
    <dbReference type="NCBI Taxonomy" id="10212"/>
    <lineage>
        <taxon>Eukaryota</taxon>
        <taxon>Metazoa</taxon>
        <taxon>Spiralia</taxon>
        <taxon>Lophotrochozoa</taxon>
        <taxon>Bryozoa</taxon>
        <taxon>Gymnolaemata</taxon>
        <taxon>Cheilostomatida</taxon>
        <taxon>Flustrina</taxon>
        <taxon>Buguloidea</taxon>
        <taxon>Bugulidae</taxon>
        <taxon>Bugula</taxon>
    </lineage>
</organism>
<keyword evidence="2" id="KW-1185">Reference proteome</keyword>
<reference evidence="1" key="1">
    <citation type="submission" date="2020-06" db="EMBL/GenBank/DDBJ databases">
        <title>Draft genome of Bugula neritina, a colonial animal packing powerful symbionts and potential medicines.</title>
        <authorList>
            <person name="Rayko M."/>
        </authorList>
    </citation>
    <scope>NUCLEOTIDE SEQUENCE [LARGE SCALE GENOMIC DNA]</scope>
    <source>
        <strain evidence="1">Kwan_BN1</strain>
    </source>
</reference>
<dbReference type="Proteomes" id="UP000593567">
    <property type="component" value="Unassembled WGS sequence"/>
</dbReference>
<name>A0A7J7JW92_BUGNE</name>